<comment type="caution">
    <text evidence="1">The sequence shown here is derived from an EMBL/GenBank/DDBJ whole genome shotgun (WGS) entry which is preliminary data.</text>
</comment>
<organism evidence="1 2">
    <name type="scientific">Fusarium tricinctum</name>
    <dbReference type="NCBI Taxonomy" id="61284"/>
    <lineage>
        <taxon>Eukaryota</taxon>
        <taxon>Fungi</taxon>
        <taxon>Dikarya</taxon>
        <taxon>Ascomycota</taxon>
        <taxon>Pezizomycotina</taxon>
        <taxon>Sordariomycetes</taxon>
        <taxon>Hypocreomycetidae</taxon>
        <taxon>Hypocreales</taxon>
        <taxon>Nectriaceae</taxon>
        <taxon>Fusarium</taxon>
        <taxon>Fusarium tricinctum species complex</taxon>
    </lineage>
</organism>
<reference evidence="1" key="1">
    <citation type="journal article" date="2021" name="Nat. Commun.">
        <title>Genetic determinants of endophytism in the Arabidopsis root mycobiome.</title>
        <authorList>
            <person name="Mesny F."/>
            <person name="Miyauchi S."/>
            <person name="Thiergart T."/>
            <person name="Pickel B."/>
            <person name="Atanasova L."/>
            <person name="Karlsson M."/>
            <person name="Huettel B."/>
            <person name="Barry K.W."/>
            <person name="Haridas S."/>
            <person name="Chen C."/>
            <person name="Bauer D."/>
            <person name="Andreopoulos W."/>
            <person name="Pangilinan J."/>
            <person name="LaButti K."/>
            <person name="Riley R."/>
            <person name="Lipzen A."/>
            <person name="Clum A."/>
            <person name="Drula E."/>
            <person name="Henrissat B."/>
            <person name="Kohler A."/>
            <person name="Grigoriev I.V."/>
            <person name="Martin F.M."/>
            <person name="Hacquard S."/>
        </authorList>
    </citation>
    <scope>NUCLEOTIDE SEQUENCE</scope>
    <source>
        <strain evidence="1">MPI-SDFR-AT-0068</strain>
    </source>
</reference>
<gene>
    <name evidence="1" type="ORF">BKA59DRAFT_477387</name>
</gene>
<evidence type="ECO:0000313" key="1">
    <source>
        <dbReference type="EMBL" id="KAH7246174.1"/>
    </source>
</evidence>
<dbReference type="Proteomes" id="UP000813427">
    <property type="component" value="Unassembled WGS sequence"/>
</dbReference>
<proteinExistence type="predicted"/>
<keyword evidence="2" id="KW-1185">Reference proteome</keyword>
<dbReference type="EMBL" id="JAGPXF010000004">
    <property type="protein sequence ID" value="KAH7246174.1"/>
    <property type="molecule type" value="Genomic_DNA"/>
</dbReference>
<dbReference type="AlphaFoldDB" id="A0A8K0S1K8"/>
<sequence>MLRDSKSFLFTGRDDQMWQNIRSTLAKFENIPDHKILGSNDESRCVVALLTALCRPHILDRLKTTWLFNPPPQEEQRYLNKQRALFESLRVFSIASWWNRTSIIQEVSAARVLYFVYRKHHIPFELLRGFLEMDDNIHRYLVAEK</sequence>
<accession>A0A8K0S1K8</accession>
<dbReference type="OrthoDB" id="3557394at2759"/>
<evidence type="ECO:0000313" key="2">
    <source>
        <dbReference type="Proteomes" id="UP000813427"/>
    </source>
</evidence>
<name>A0A8K0S1K8_9HYPO</name>
<protein>
    <submittedName>
        <fullName evidence="1">Uncharacterized protein</fullName>
    </submittedName>
</protein>